<protein>
    <submittedName>
        <fullName evidence="1">Uncharacterized protein</fullName>
    </submittedName>
</protein>
<dbReference type="EMBL" id="FOJO01000001">
    <property type="protein sequence ID" value="SFA39068.1"/>
    <property type="molecule type" value="Genomic_DNA"/>
</dbReference>
<gene>
    <name evidence="1" type="ORF">SAMN04487972_101237</name>
</gene>
<proteinExistence type="predicted"/>
<dbReference type="AlphaFoldDB" id="A0A1I0SHT7"/>
<dbReference type="Proteomes" id="UP000182312">
    <property type="component" value="Unassembled WGS sequence"/>
</dbReference>
<name>A0A1I0SHT7_9RHOB</name>
<evidence type="ECO:0000313" key="1">
    <source>
        <dbReference type="EMBL" id="SFA39068.1"/>
    </source>
</evidence>
<accession>A0A1I0SHT7</accession>
<sequence length="269" mass="31113">MLQRRQLLSGMFNVFQIEEAGNFQTVSEEGHELIAYLRLKISPAARLPRKASVQVRYQLLSICSREVRSFVFWPKVIRVGATAVLPEFLICFLALFSELSSKVISTAIYLFLHNLLPLRLVKLIYFRDMGWSTMVCFDIAKWRGENHHLAISIIRPPNIHLIVCHEISVSMDNDHRIILIQISHSLDRYGRRGIADSVIRNHLNLFRQTQGINAVFERFLAFVLGANDAVCTFRVELIQRPQIHENVGQIFALIRFDFSIFHPHYLGSR</sequence>
<reference evidence="1 2" key="1">
    <citation type="submission" date="2016-10" db="EMBL/GenBank/DDBJ databases">
        <authorList>
            <person name="de Groot N.N."/>
        </authorList>
    </citation>
    <scope>NUCLEOTIDE SEQUENCE [LARGE SCALE GENOMIC DNA]</scope>
    <source>
        <strain evidence="1 2">CGMCC 1.6117</strain>
    </source>
</reference>
<evidence type="ECO:0000313" key="2">
    <source>
        <dbReference type="Proteomes" id="UP000182312"/>
    </source>
</evidence>
<organism evidence="1 2">
    <name type="scientific">Paracoccus halophilus</name>
    <dbReference type="NCBI Taxonomy" id="376733"/>
    <lineage>
        <taxon>Bacteria</taxon>
        <taxon>Pseudomonadati</taxon>
        <taxon>Pseudomonadota</taxon>
        <taxon>Alphaproteobacteria</taxon>
        <taxon>Rhodobacterales</taxon>
        <taxon>Paracoccaceae</taxon>
        <taxon>Paracoccus</taxon>
    </lineage>
</organism>